<keyword evidence="1" id="KW-0732">Signal</keyword>
<comment type="caution">
    <text evidence="3">The sequence shown here is derived from an EMBL/GenBank/DDBJ whole genome shotgun (WGS) entry which is preliminary data.</text>
</comment>
<keyword evidence="4" id="KW-1185">Reference proteome</keyword>
<evidence type="ECO:0000313" key="4">
    <source>
        <dbReference type="Proteomes" id="UP001207918"/>
    </source>
</evidence>
<sequence length="517" mass="57063">MISKRTTIKKQFGAALIGLLFMGWLSPAVSSAQPVITAEGTAMGGSGTAYYNGFEATFWNPANLMIQDRPGQFHIGVGSGGGHYEPILAGSSIRHQASNFLDGYFPYKRKTVTITEKERATILDTHFQNQKLQAENQQQSELILGGALWQRKDYAFSIVARARYASRVTVGRGWYDDAFVNQNSQQLRDFSLSQQRSEYYELAIGYAQEFAFINGLLPQLNKLYIGISPKIIVAGPSFNASYDARYIRNNSSIRNPLVTAFSLQSSGSFSDATVEYLESRNPRQAIDQNFSDRYKFQPTGYGIGFDFGLNYIIPLTKGTSDLSEEGSLAPQKSFRIAFSLNDIGGIRYNEQPLSLTSTKDTLQAGQPASVDEMFIGSGGQYLSYLHQRPFHPNPLLTADEESSEKYSVLLPTSINAGILLDLSGFKFTGDLSVGLNKTAFTNTNLSLKAGIEVRPVEQIPIRLGTRLAKEQPFQLGFGTGIETRYWDLMISAQALFQAPHQPNTLSGGAFGGMQFHF</sequence>
<feature type="signal peptide" evidence="1">
    <location>
        <begin position="1"/>
        <end position="32"/>
    </location>
</feature>
<evidence type="ECO:0000313" key="3">
    <source>
        <dbReference type="EMBL" id="MCW9707323.1"/>
    </source>
</evidence>
<name>A0ABT3PNA6_9BACT</name>
<feature type="domain" description="DUF5723" evidence="2">
    <location>
        <begin position="103"/>
        <end position="483"/>
    </location>
</feature>
<evidence type="ECO:0000259" key="2">
    <source>
        <dbReference type="Pfam" id="PF18990"/>
    </source>
</evidence>
<dbReference type="RefSeq" id="WP_265766091.1">
    <property type="nucleotide sequence ID" value="NZ_JAGGJA010000006.1"/>
</dbReference>
<protein>
    <recommendedName>
        <fullName evidence="2">DUF5723 domain-containing protein</fullName>
    </recommendedName>
</protein>
<gene>
    <name evidence="3" type="ORF">J6I44_10675</name>
</gene>
<organism evidence="3 4">
    <name type="scientific">Fodinibius salsisoli</name>
    <dbReference type="NCBI Taxonomy" id="2820877"/>
    <lineage>
        <taxon>Bacteria</taxon>
        <taxon>Pseudomonadati</taxon>
        <taxon>Balneolota</taxon>
        <taxon>Balneolia</taxon>
        <taxon>Balneolales</taxon>
        <taxon>Balneolaceae</taxon>
        <taxon>Fodinibius</taxon>
    </lineage>
</organism>
<dbReference type="Pfam" id="PF18990">
    <property type="entry name" value="DUF5723"/>
    <property type="match status" value="1"/>
</dbReference>
<feature type="chain" id="PRO_5045367732" description="DUF5723 domain-containing protein" evidence="1">
    <location>
        <begin position="33"/>
        <end position="517"/>
    </location>
</feature>
<dbReference type="EMBL" id="JAGGJA010000006">
    <property type="protein sequence ID" value="MCW9707323.1"/>
    <property type="molecule type" value="Genomic_DNA"/>
</dbReference>
<reference evidence="3 4" key="1">
    <citation type="submission" date="2021-03" db="EMBL/GenBank/DDBJ databases">
        <title>Aliifodinibius sp. nov., a new bacterium isolated from saline soil.</title>
        <authorList>
            <person name="Galisteo C."/>
            <person name="De La Haba R."/>
            <person name="Sanchez-Porro C."/>
            <person name="Ventosa A."/>
        </authorList>
    </citation>
    <scope>NUCLEOTIDE SEQUENCE [LARGE SCALE GENOMIC DNA]</scope>
    <source>
        <strain evidence="3 4">1BSP15-2V2</strain>
    </source>
</reference>
<dbReference type="InterPro" id="IPR043781">
    <property type="entry name" value="DUF5723"/>
</dbReference>
<dbReference type="Proteomes" id="UP001207918">
    <property type="component" value="Unassembled WGS sequence"/>
</dbReference>
<accession>A0ABT3PNA6</accession>
<dbReference type="Gene3D" id="2.40.160.60">
    <property type="entry name" value="Outer membrane protein transport protein (OMPP1/FadL/TodX)"/>
    <property type="match status" value="1"/>
</dbReference>
<proteinExistence type="predicted"/>
<evidence type="ECO:0000256" key="1">
    <source>
        <dbReference type="SAM" id="SignalP"/>
    </source>
</evidence>